<dbReference type="Proteomes" id="UP000299102">
    <property type="component" value="Unassembled WGS sequence"/>
</dbReference>
<accession>A0A4C1VYQ4</accession>
<proteinExistence type="predicted"/>
<keyword evidence="3" id="KW-1185">Reference proteome</keyword>
<sequence length="213" mass="24131">MESMQWKKDSCILYVQCPQKVEIGLVVFEFDSLKSFPSDHHGRRHAPSPPDPRLLCIMDFLAGGRYVSARLRAVRCRQSANSNSLLSSIAIPASYPTHCYYCLKPLSAIGSALAVRHFDMTRLYYNRCLCAFIDIVLAVAFSVTNPKPGKNVLEWRPRPPNPPGDGWVTTWSRLGAVGYKWADIVRREKLKEMPCVAVDVKQLKRINDTIFET</sequence>
<reference evidence="2 3" key="1">
    <citation type="journal article" date="2019" name="Commun. Biol.">
        <title>The bagworm genome reveals a unique fibroin gene that provides high tensile strength.</title>
        <authorList>
            <person name="Kono N."/>
            <person name="Nakamura H."/>
            <person name="Ohtoshi R."/>
            <person name="Tomita M."/>
            <person name="Numata K."/>
            <person name="Arakawa K."/>
        </authorList>
    </citation>
    <scope>NUCLEOTIDE SEQUENCE [LARGE SCALE GENOMIC DNA]</scope>
</reference>
<name>A0A4C1VYQ4_EUMVA</name>
<evidence type="ECO:0000256" key="1">
    <source>
        <dbReference type="SAM" id="Phobius"/>
    </source>
</evidence>
<protein>
    <submittedName>
        <fullName evidence="2">Uncharacterized protein</fullName>
    </submittedName>
</protein>
<keyword evidence="1" id="KW-0812">Transmembrane</keyword>
<keyword evidence="1" id="KW-0472">Membrane</keyword>
<gene>
    <name evidence="2" type="ORF">EVAR_27119_1</name>
</gene>
<keyword evidence="1" id="KW-1133">Transmembrane helix</keyword>
<dbReference type="AlphaFoldDB" id="A0A4C1VYQ4"/>
<comment type="caution">
    <text evidence="2">The sequence shown here is derived from an EMBL/GenBank/DDBJ whole genome shotgun (WGS) entry which is preliminary data.</text>
</comment>
<dbReference type="EMBL" id="BGZK01000445">
    <property type="protein sequence ID" value="GBP43951.1"/>
    <property type="molecule type" value="Genomic_DNA"/>
</dbReference>
<evidence type="ECO:0000313" key="3">
    <source>
        <dbReference type="Proteomes" id="UP000299102"/>
    </source>
</evidence>
<organism evidence="2 3">
    <name type="scientific">Eumeta variegata</name>
    <name type="common">Bagworm moth</name>
    <name type="synonym">Eumeta japonica</name>
    <dbReference type="NCBI Taxonomy" id="151549"/>
    <lineage>
        <taxon>Eukaryota</taxon>
        <taxon>Metazoa</taxon>
        <taxon>Ecdysozoa</taxon>
        <taxon>Arthropoda</taxon>
        <taxon>Hexapoda</taxon>
        <taxon>Insecta</taxon>
        <taxon>Pterygota</taxon>
        <taxon>Neoptera</taxon>
        <taxon>Endopterygota</taxon>
        <taxon>Lepidoptera</taxon>
        <taxon>Glossata</taxon>
        <taxon>Ditrysia</taxon>
        <taxon>Tineoidea</taxon>
        <taxon>Psychidae</taxon>
        <taxon>Oiketicinae</taxon>
        <taxon>Eumeta</taxon>
    </lineage>
</organism>
<feature type="transmembrane region" description="Helical" evidence="1">
    <location>
        <begin position="124"/>
        <end position="143"/>
    </location>
</feature>
<evidence type="ECO:0000313" key="2">
    <source>
        <dbReference type="EMBL" id="GBP43951.1"/>
    </source>
</evidence>